<dbReference type="PANTHER" id="PTHR15756:SF6">
    <property type="entry name" value="TRANSMEMBRANE PROTEIN 176A"/>
    <property type="match status" value="1"/>
</dbReference>
<dbReference type="PANTHER" id="PTHR15756">
    <property type="entry name" value="LR8/HCA112"/>
    <property type="match status" value="1"/>
</dbReference>
<keyword evidence="5 7" id="KW-1133">Transmembrane helix</keyword>
<feature type="transmembrane region" description="Helical" evidence="7">
    <location>
        <begin position="94"/>
        <end position="113"/>
    </location>
</feature>
<protein>
    <submittedName>
        <fullName evidence="9 10">Transmembrane protein 176A</fullName>
    </submittedName>
</protein>
<dbReference type="GeneID" id="105993867"/>
<evidence type="ECO:0000313" key="10">
    <source>
        <dbReference type="RefSeq" id="XP_012882690.1"/>
    </source>
</evidence>
<sequence>METAERSEAATETPRPTHISVHIHQESSLAKLLMAGCSLLRSSASTWGKATQTLGSTQLLAASWVVQLVLGVLSGVLGGFLFMLWPTNLSSSGAAIWTGVVAVLAGAAAFIYEKRGGSCWALLRILLWLASFCTALSAIIIAADVVRDYHYYITEDDCSAYRSRGWPTEPPHTPSPTETERQHLCLAHLNMLKALYVSLHAMLLGVWVLLLLASVTPVCLYCWTRCFAKEKKDQKQLLAATGM</sequence>
<evidence type="ECO:0000313" key="8">
    <source>
        <dbReference type="Proteomes" id="UP000081671"/>
    </source>
</evidence>
<feature type="transmembrane region" description="Helical" evidence="7">
    <location>
        <begin position="125"/>
        <end position="143"/>
    </location>
</feature>
<comment type="similarity">
    <text evidence="2">Belongs to the TMEM176 family.</text>
</comment>
<evidence type="ECO:0000256" key="1">
    <source>
        <dbReference type="ARBA" id="ARBA00004141"/>
    </source>
</evidence>
<name>A0A1S3G327_DIPOR</name>
<dbReference type="InterPro" id="IPR009281">
    <property type="entry name" value="TMEM176A/TMEM176B"/>
</dbReference>
<comment type="subcellular location">
    <subcellularLocation>
        <location evidence="1">Membrane</location>
        <topology evidence="1">Multi-pass membrane protein</topology>
    </subcellularLocation>
</comment>
<dbReference type="GO" id="GO:0016020">
    <property type="term" value="C:membrane"/>
    <property type="evidence" value="ECO:0007669"/>
    <property type="project" value="UniProtKB-SubCell"/>
</dbReference>
<evidence type="ECO:0000256" key="3">
    <source>
        <dbReference type="ARBA" id="ARBA00022553"/>
    </source>
</evidence>
<dbReference type="Pfam" id="PF04103">
    <property type="entry name" value="CD20"/>
    <property type="match status" value="1"/>
</dbReference>
<keyword evidence="6 7" id="KW-0472">Membrane</keyword>
<dbReference type="RefSeq" id="XP_012882690.1">
    <property type="nucleotide sequence ID" value="XM_013027236.1"/>
</dbReference>
<dbReference type="CTD" id="55365"/>
<evidence type="ECO:0000313" key="9">
    <source>
        <dbReference type="RefSeq" id="XP_012882689.1"/>
    </source>
</evidence>
<dbReference type="Proteomes" id="UP000081671">
    <property type="component" value="Unplaced"/>
</dbReference>
<reference evidence="9 10" key="1">
    <citation type="submission" date="2025-04" db="UniProtKB">
        <authorList>
            <consortium name="RefSeq"/>
        </authorList>
    </citation>
    <scope>IDENTIFICATION</scope>
    <source>
        <tissue evidence="9 10">Kidney</tissue>
    </source>
</reference>
<dbReference type="AlphaFoldDB" id="A0A1S3G327"/>
<dbReference type="RefSeq" id="XP_012882689.1">
    <property type="nucleotide sequence ID" value="XM_013027235.1"/>
</dbReference>
<keyword evidence="8" id="KW-1185">Reference proteome</keyword>
<feature type="transmembrane region" description="Helical" evidence="7">
    <location>
        <begin position="59"/>
        <end position="82"/>
    </location>
</feature>
<organism evidence="8 9">
    <name type="scientific">Dipodomys ordii</name>
    <name type="common">Ord's kangaroo rat</name>
    <dbReference type="NCBI Taxonomy" id="10020"/>
    <lineage>
        <taxon>Eukaryota</taxon>
        <taxon>Metazoa</taxon>
        <taxon>Chordata</taxon>
        <taxon>Craniata</taxon>
        <taxon>Vertebrata</taxon>
        <taxon>Euteleostomi</taxon>
        <taxon>Mammalia</taxon>
        <taxon>Eutheria</taxon>
        <taxon>Euarchontoglires</taxon>
        <taxon>Glires</taxon>
        <taxon>Rodentia</taxon>
        <taxon>Castorimorpha</taxon>
        <taxon>Heteromyidae</taxon>
        <taxon>Dipodomyinae</taxon>
        <taxon>Dipodomys</taxon>
    </lineage>
</organism>
<dbReference type="STRING" id="10020.ENSDORP00000004363"/>
<dbReference type="InterPro" id="IPR007237">
    <property type="entry name" value="CD20-like"/>
</dbReference>
<feature type="transmembrane region" description="Helical" evidence="7">
    <location>
        <begin position="199"/>
        <end position="223"/>
    </location>
</feature>
<dbReference type="OrthoDB" id="9837693at2759"/>
<proteinExistence type="inferred from homology"/>
<evidence type="ECO:0000256" key="4">
    <source>
        <dbReference type="ARBA" id="ARBA00022692"/>
    </source>
</evidence>
<gene>
    <name evidence="9 10" type="primary">Tmem176a</name>
</gene>
<keyword evidence="3" id="KW-0597">Phosphoprotein</keyword>
<dbReference type="KEGG" id="dord:105993867"/>
<evidence type="ECO:0000256" key="2">
    <source>
        <dbReference type="ARBA" id="ARBA00006022"/>
    </source>
</evidence>
<accession>A0A1S3G327</accession>
<keyword evidence="4 7" id="KW-0812">Transmembrane</keyword>
<evidence type="ECO:0000256" key="7">
    <source>
        <dbReference type="SAM" id="Phobius"/>
    </source>
</evidence>
<evidence type="ECO:0000256" key="6">
    <source>
        <dbReference type="ARBA" id="ARBA00023136"/>
    </source>
</evidence>
<evidence type="ECO:0000256" key="5">
    <source>
        <dbReference type="ARBA" id="ARBA00022989"/>
    </source>
</evidence>